<comment type="caution">
    <text evidence="2">The sequence shown here is derived from an EMBL/GenBank/DDBJ whole genome shotgun (WGS) entry which is preliminary data.</text>
</comment>
<dbReference type="EMBL" id="JARFVA010000001">
    <property type="protein sequence ID" value="MDF0706035.1"/>
    <property type="molecule type" value="Genomic_DNA"/>
</dbReference>
<name>A0ABT5XJG7_9FLAO</name>
<dbReference type="Proteomes" id="UP001217083">
    <property type="component" value="Unassembled WGS sequence"/>
</dbReference>
<evidence type="ECO:0000256" key="1">
    <source>
        <dbReference type="SAM" id="Phobius"/>
    </source>
</evidence>
<reference evidence="2 3" key="1">
    <citation type="submission" date="2023-03" db="EMBL/GenBank/DDBJ databases">
        <title>Muricauda XX sp. nov. and Muricauda XXX sp. nov., two novel species isolated from Okinawa Trough.</title>
        <authorList>
            <person name="Cao W."/>
            <person name="Deng X."/>
        </authorList>
    </citation>
    <scope>NUCLEOTIDE SEQUENCE [LARGE SCALE GENOMIC DNA]</scope>
    <source>
        <strain evidence="2 3">81s02</strain>
    </source>
</reference>
<accession>A0ABT5XJG7</accession>
<keyword evidence="1" id="KW-0472">Membrane</keyword>
<evidence type="ECO:0000313" key="2">
    <source>
        <dbReference type="EMBL" id="MDF0706035.1"/>
    </source>
</evidence>
<dbReference type="RefSeq" id="WP_275648142.1">
    <property type="nucleotide sequence ID" value="NZ_JARFVA010000001.1"/>
</dbReference>
<keyword evidence="1" id="KW-0812">Transmembrane</keyword>
<keyword evidence="3" id="KW-1185">Reference proteome</keyword>
<feature type="transmembrane region" description="Helical" evidence="1">
    <location>
        <begin position="21"/>
        <end position="41"/>
    </location>
</feature>
<feature type="transmembrane region" description="Helical" evidence="1">
    <location>
        <begin position="53"/>
        <end position="71"/>
    </location>
</feature>
<gene>
    <name evidence="2" type="ORF">PY091_02330</name>
</gene>
<keyword evidence="1" id="KW-1133">Transmembrane helix</keyword>
<evidence type="ECO:0000313" key="3">
    <source>
        <dbReference type="Proteomes" id="UP001217083"/>
    </source>
</evidence>
<proteinExistence type="predicted"/>
<protein>
    <recommendedName>
        <fullName evidence="4">PH domain-containing protein</fullName>
    </recommendedName>
</protein>
<sequence length="133" mass="15298">MKVNYNTSDKTIEIEDGLKTHYLVLKMLMILNLGNAALNLYDINKKEIGFIEIVWIVVGLISLVLLYFFIFKKSTQNKLAVTSIERLDTTSLFGRNIFSIVLKNGKKRDLIEIKSKEDFNQLKTLFSNIGIHN</sequence>
<organism evidence="2 3">
    <name type="scientific">Flagellimonas okinawensis</name>
    <dbReference type="NCBI Taxonomy" id="3031324"/>
    <lineage>
        <taxon>Bacteria</taxon>
        <taxon>Pseudomonadati</taxon>
        <taxon>Bacteroidota</taxon>
        <taxon>Flavobacteriia</taxon>
        <taxon>Flavobacteriales</taxon>
        <taxon>Flavobacteriaceae</taxon>
        <taxon>Flagellimonas</taxon>
    </lineage>
</organism>
<evidence type="ECO:0008006" key="4">
    <source>
        <dbReference type="Google" id="ProtNLM"/>
    </source>
</evidence>